<dbReference type="Gene3D" id="2.60.200.60">
    <property type="match status" value="1"/>
</dbReference>
<dbReference type="EMBL" id="RNUA01000194">
    <property type="protein sequence ID" value="MHT00690.1"/>
    <property type="molecule type" value="Genomic_DNA"/>
</dbReference>
<dbReference type="AlphaFoldDB" id="A0A3L2LFH4"/>
<dbReference type="Proteomes" id="UP000839513">
    <property type="component" value="Unassembled WGS sequence"/>
</dbReference>
<dbReference type="NCBIfam" id="NF033420">
    <property type="entry name" value="T6SS_PAAR_dom"/>
    <property type="match status" value="1"/>
</dbReference>
<protein>
    <submittedName>
        <fullName evidence="2">Type VI secretion system PAAR protein</fullName>
    </submittedName>
</protein>
<dbReference type="Pfam" id="PF05488">
    <property type="entry name" value="PAAR_motif"/>
    <property type="match status" value="1"/>
</dbReference>
<dbReference type="Proteomes" id="UP000885417">
    <property type="component" value="Unassembled WGS sequence"/>
</dbReference>
<dbReference type="EMBL" id="RNGN01000157">
    <property type="protein sequence ID" value="MFX65539.1"/>
    <property type="molecule type" value="Genomic_DNA"/>
</dbReference>
<accession>A0A3L2LFH4</accession>
<comment type="caution">
    <text evidence="2">The sequence shown here is derived from an EMBL/GenBank/DDBJ whole genome shotgun (WGS) entry which is preliminary data.</text>
</comment>
<proteinExistence type="predicted"/>
<evidence type="ECO:0000313" key="2">
    <source>
        <dbReference type="EMBL" id="MHT00690.1"/>
    </source>
</evidence>
<name>A0A3L2LFH4_SALER</name>
<evidence type="ECO:0000313" key="1">
    <source>
        <dbReference type="EMBL" id="MFX65539.1"/>
    </source>
</evidence>
<sequence length="101" mass="10419">MTTAARLGDKGTQHDGYYETVIIAGSPTVFIDGLPAARMGDPLTPHAKPEHPPHPRKIAGGSATVFFDGLPAARTGDAVDCGGVVIGSGTVNIGWQCVFCK</sequence>
<gene>
    <name evidence="1" type="ORF">ED173_22300</name>
    <name evidence="2" type="ORF">EEN88_23660</name>
</gene>
<dbReference type="InterPro" id="IPR008727">
    <property type="entry name" value="PAAR_motif"/>
</dbReference>
<dbReference type="CDD" id="cd14737">
    <property type="entry name" value="PAAR_1"/>
    <property type="match status" value="1"/>
</dbReference>
<reference evidence="2" key="1">
    <citation type="submission" date="2018-11" db="EMBL/GenBank/DDBJ databases">
        <authorList>
            <consortium name="PulseNet: The National Subtyping Network for Foodborne Disease Surveillance"/>
            <person name="Tarr C.L."/>
            <person name="Trees E."/>
            <person name="Katz L.S."/>
            <person name="Carleton-Romer H.A."/>
            <person name="Stroika S."/>
            <person name="Kucerova Z."/>
            <person name="Roache K.F."/>
            <person name="Sabol A.L."/>
            <person name="Besser J."/>
            <person name="Gerner-Smidt P."/>
        </authorList>
    </citation>
    <scope>NUCLEOTIDE SEQUENCE [LARGE SCALE GENOMIC DNA]</scope>
    <source>
        <strain evidence="1">PNUSAS059279</strain>
        <strain evidence="2">PNUSAS059687</strain>
    </source>
</reference>
<organism evidence="2">
    <name type="scientific">Salmonella enterica</name>
    <name type="common">Salmonella choleraesuis</name>
    <dbReference type="NCBI Taxonomy" id="28901"/>
    <lineage>
        <taxon>Bacteria</taxon>
        <taxon>Pseudomonadati</taxon>
        <taxon>Pseudomonadota</taxon>
        <taxon>Gammaproteobacteria</taxon>
        <taxon>Enterobacterales</taxon>
        <taxon>Enterobacteriaceae</taxon>
        <taxon>Salmonella</taxon>
    </lineage>
</organism>